<reference evidence="3" key="1">
    <citation type="journal article" date="2010" name="PLoS Negl. Trop. Dis.">
        <title>The genome sequence of Trypanosoma brucei gambiense, causative agent of chronic human african trypanosomiasis.</title>
        <authorList>
            <person name="Jackson A.P."/>
            <person name="Sanders M."/>
            <person name="Berry A."/>
            <person name="McQuillan J."/>
            <person name="Aslett M.A."/>
            <person name="Quail M.A."/>
            <person name="Chukualim B."/>
            <person name="Capewell P."/>
            <person name="MacLeod A."/>
            <person name="Melville S.E."/>
            <person name="Gibson W."/>
            <person name="Barry J.D."/>
            <person name="Berriman M."/>
            <person name="Hertz-Fowler C."/>
        </authorList>
    </citation>
    <scope>NUCLEOTIDE SEQUENCE [LARGE SCALE GENOMIC DNA]</scope>
    <source>
        <strain evidence="3">MHOM/CI/86/DAL972</strain>
    </source>
</reference>
<proteinExistence type="predicted"/>
<organism evidence="2 3">
    <name type="scientific">Trypanosoma brucei gambiense (strain MHOM/CI/86/DAL972)</name>
    <dbReference type="NCBI Taxonomy" id="679716"/>
    <lineage>
        <taxon>Eukaryota</taxon>
        <taxon>Discoba</taxon>
        <taxon>Euglenozoa</taxon>
        <taxon>Kinetoplastea</taxon>
        <taxon>Metakinetoplastina</taxon>
        <taxon>Trypanosomatida</taxon>
        <taxon>Trypanosomatidae</taxon>
        <taxon>Trypanosoma</taxon>
    </lineage>
</organism>
<feature type="transmembrane region" description="Helical" evidence="1">
    <location>
        <begin position="81"/>
        <end position="102"/>
    </location>
</feature>
<keyword evidence="1" id="KW-0812">Transmembrane</keyword>
<dbReference type="Proteomes" id="UP000002316">
    <property type="component" value="Chromosome 5"/>
</dbReference>
<feature type="transmembrane region" description="Helical" evidence="1">
    <location>
        <begin position="51"/>
        <end position="69"/>
    </location>
</feature>
<dbReference type="GeneID" id="23861521"/>
<dbReference type="AlphaFoldDB" id="C9ZPN9"/>
<protein>
    <submittedName>
        <fullName evidence="2">Uncharacterized protein</fullName>
    </submittedName>
</protein>
<dbReference type="KEGG" id="tbg:TbgDal_V5070"/>
<dbReference type="EMBL" id="FN554968">
    <property type="protein sequence ID" value="CBH11367.1"/>
    <property type="molecule type" value="Genomic_DNA"/>
</dbReference>
<sequence>MFVPVFYPPSPFFFFLFFTSLRFLISFSFLGPLPSVLFTRCCTYVSQHFSSFWDVSPFPFFFILIKKIIKISRTPSNGSIDVSFIFIAGRLLLLLLLLLLSLI</sequence>
<accession>C9ZPN9</accession>
<evidence type="ECO:0000256" key="1">
    <source>
        <dbReference type="SAM" id="Phobius"/>
    </source>
</evidence>
<evidence type="ECO:0000313" key="2">
    <source>
        <dbReference type="EMBL" id="CBH11367.1"/>
    </source>
</evidence>
<keyword evidence="1" id="KW-0472">Membrane</keyword>
<feature type="transmembrane region" description="Helical" evidence="1">
    <location>
        <begin position="12"/>
        <end position="31"/>
    </location>
</feature>
<evidence type="ECO:0000313" key="3">
    <source>
        <dbReference type="Proteomes" id="UP000002316"/>
    </source>
</evidence>
<keyword evidence="1" id="KW-1133">Transmembrane helix</keyword>
<gene>
    <name evidence="2" type="ORF">TbgDal_V5070</name>
</gene>
<dbReference type="RefSeq" id="XP_011773654.1">
    <property type="nucleotide sequence ID" value="XM_011775352.1"/>
</dbReference>
<name>C9ZPN9_TRYB9</name>